<dbReference type="InterPro" id="IPR044031">
    <property type="entry name" value="TssC1_N"/>
</dbReference>
<dbReference type="RefSeq" id="WP_124939799.1">
    <property type="nucleotide sequence ID" value="NZ_CP033577.1"/>
</dbReference>
<evidence type="ECO:0008006" key="5">
    <source>
        <dbReference type="Google" id="ProtNLM"/>
    </source>
</evidence>
<gene>
    <name evidence="3" type="ORF">ECB94_01340</name>
</gene>
<protein>
    <recommendedName>
        <fullName evidence="5">Type VI secretion system contractile sheath large subunit</fullName>
    </recommendedName>
</protein>
<dbReference type="Pfam" id="PF05943">
    <property type="entry name" value="VipB"/>
    <property type="match status" value="1"/>
</dbReference>
<dbReference type="InterPro" id="IPR044032">
    <property type="entry name" value="TssC1_C"/>
</dbReference>
<evidence type="ECO:0000313" key="3">
    <source>
        <dbReference type="EMBL" id="AYV20020.1"/>
    </source>
</evidence>
<organism evidence="3 4">
    <name type="scientific">Vibrio mediterranei</name>
    <dbReference type="NCBI Taxonomy" id="689"/>
    <lineage>
        <taxon>Bacteria</taxon>
        <taxon>Pseudomonadati</taxon>
        <taxon>Pseudomonadota</taxon>
        <taxon>Gammaproteobacteria</taxon>
        <taxon>Vibrionales</taxon>
        <taxon>Vibrionaceae</taxon>
        <taxon>Vibrio</taxon>
    </lineage>
</organism>
<dbReference type="Pfam" id="PF18945">
    <property type="entry name" value="VipB_2"/>
    <property type="match status" value="1"/>
</dbReference>
<evidence type="ECO:0000313" key="4">
    <source>
        <dbReference type="Proteomes" id="UP000279760"/>
    </source>
</evidence>
<dbReference type="PANTHER" id="PTHR35565:SF3">
    <property type="entry name" value="TYPE VI SECRETION SYSTEM SHEATH PROTEIN TSSC1"/>
    <property type="match status" value="1"/>
</dbReference>
<dbReference type="InterPro" id="IPR010269">
    <property type="entry name" value="T6SS_TssC-like"/>
</dbReference>
<sequence>MFSTDWQKQFNALDPKQDSYLFDALAMMVELAKKEHQYSTYSAERIIAQITQLILVLDERLSKQMDLILHNDDFQALEASWRQALYLATQPVSRQRTKLKILDMSWEEVSNDLNQSYSIKQTFLFNAIGNKELNTLGGQPFGCIAFTHPISMDLDVNSEFDDIYTLGLIGQLGEQTLCTMLASPDSLFFADSGADWLSNTQRIEKVLNGPDYTAWQALRKQPSARFLGLAMPRIKLRQPYKDHRCGFLYQEKGDTLWGYANIAFLSTVMKEHHRIGWFGFLKARWSDKEQGALLAWKHKTSELTYSECDSYLFGRIASFYSNQGFISLARNALTGKLYFSGNNSVWAPSDSDNDKVLAQLQTTLMCCRVAHFLKVQVREMIGNFSDARECEQFLRNWIEKFSSNVNYANEETLAKYPLSKAHIAVNEIESLPGHFSCTLRMVPQYQFDHFNGEVVLTTELGEVSQ</sequence>
<dbReference type="PANTHER" id="PTHR35565">
    <property type="entry name" value="CYTOPLASMIC PROTEIN-RELATED"/>
    <property type="match status" value="1"/>
</dbReference>
<proteinExistence type="predicted"/>
<evidence type="ECO:0000259" key="2">
    <source>
        <dbReference type="Pfam" id="PF18945"/>
    </source>
</evidence>
<dbReference type="Proteomes" id="UP000279760">
    <property type="component" value="Chromosome 1"/>
</dbReference>
<dbReference type="AlphaFoldDB" id="A0A3G4V5P0"/>
<name>A0A3G4V5P0_9VIBR</name>
<feature type="domain" description="TssC1 N-terminal" evidence="1">
    <location>
        <begin position="52"/>
        <end position="345"/>
    </location>
</feature>
<evidence type="ECO:0000259" key="1">
    <source>
        <dbReference type="Pfam" id="PF05943"/>
    </source>
</evidence>
<feature type="domain" description="TssC1 C-terminal" evidence="2">
    <location>
        <begin position="350"/>
        <end position="460"/>
    </location>
</feature>
<dbReference type="EMBL" id="CP033577">
    <property type="protein sequence ID" value="AYV20020.1"/>
    <property type="molecule type" value="Genomic_DNA"/>
</dbReference>
<accession>A0A3G4V5P0</accession>
<reference evidence="3 4" key="1">
    <citation type="submission" date="2018-11" db="EMBL/GenBank/DDBJ databases">
        <title>Complete Genome Sequence of Vbrio mediterranei 117-T6: a Potential Pathogen Bacteria Isolated from the Conchocelis of Pyropia.</title>
        <authorList>
            <person name="Liu Q."/>
        </authorList>
    </citation>
    <scope>NUCLEOTIDE SEQUENCE [LARGE SCALE GENOMIC DNA]</scope>
    <source>
        <strain evidence="3 4">117-T6</strain>
    </source>
</reference>